<proteinExistence type="predicted"/>
<evidence type="ECO:0000313" key="1">
    <source>
        <dbReference type="EMBL" id="SVE61819.1"/>
    </source>
</evidence>
<name>A0A383EYS0_9ZZZZ</name>
<dbReference type="AlphaFoldDB" id="A0A383EYS0"/>
<reference evidence="1" key="1">
    <citation type="submission" date="2018-05" db="EMBL/GenBank/DDBJ databases">
        <authorList>
            <person name="Lanie J.A."/>
            <person name="Ng W.-L."/>
            <person name="Kazmierczak K.M."/>
            <person name="Andrzejewski T.M."/>
            <person name="Davidsen T.M."/>
            <person name="Wayne K.J."/>
            <person name="Tettelin H."/>
            <person name="Glass J.I."/>
            <person name="Rusch D."/>
            <person name="Podicherti R."/>
            <person name="Tsui H.-C.T."/>
            <person name="Winkler M.E."/>
        </authorList>
    </citation>
    <scope>NUCLEOTIDE SEQUENCE</scope>
</reference>
<accession>A0A383EYS0</accession>
<sequence>MHAEVRVTIASFHGPTVDLFFADKSNFDELQKVMAGTLPFAKLDFDYFEYLSRTELRGEFQLDWVELDPKTYYVIVENSAFGVAAPPVDAVDDRVSFAVEVEMR</sequence>
<protein>
    <submittedName>
        <fullName evidence="1">Uncharacterized protein</fullName>
    </submittedName>
</protein>
<gene>
    <name evidence="1" type="ORF">METZ01_LOCUS514673</name>
</gene>
<organism evidence="1">
    <name type="scientific">marine metagenome</name>
    <dbReference type="NCBI Taxonomy" id="408172"/>
    <lineage>
        <taxon>unclassified sequences</taxon>
        <taxon>metagenomes</taxon>
        <taxon>ecological metagenomes</taxon>
    </lineage>
</organism>
<dbReference type="EMBL" id="UINC01229907">
    <property type="protein sequence ID" value="SVE61819.1"/>
    <property type="molecule type" value="Genomic_DNA"/>
</dbReference>